<keyword evidence="2" id="KW-0997">Cell inner membrane</keyword>
<dbReference type="EMBL" id="CP036275">
    <property type="protein sequence ID" value="QDU36601.1"/>
    <property type="molecule type" value="Genomic_DNA"/>
</dbReference>
<keyword evidence="2" id="KW-0812">Transmembrane</keyword>
<dbReference type="InterPro" id="IPR007449">
    <property type="entry name" value="ZipA_FtsZ-bd_C"/>
</dbReference>
<gene>
    <name evidence="4" type="ORF">Mal4_08880</name>
</gene>
<comment type="subcellular location">
    <subcellularLocation>
        <location evidence="2">Cell inner membrane</location>
        <topology evidence="2">Single-pass type I membrane protein</topology>
    </subcellularLocation>
</comment>
<dbReference type="GO" id="GO:0090529">
    <property type="term" value="P:cell septum assembly"/>
    <property type="evidence" value="ECO:0007669"/>
    <property type="project" value="InterPro"/>
</dbReference>
<comment type="similarity">
    <text evidence="1">Belongs to the ZipA family.</text>
</comment>
<dbReference type="Gene3D" id="3.30.1400.10">
    <property type="entry name" value="ZipA, C-terminal FtsZ-binding domain"/>
    <property type="match status" value="1"/>
</dbReference>
<feature type="domain" description="ZipA C-terminal FtsZ-binding" evidence="3">
    <location>
        <begin position="223"/>
        <end position="336"/>
    </location>
</feature>
<keyword evidence="1" id="KW-0131">Cell cycle</keyword>
<keyword evidence="5" id="KW-1185">Reference proteome</keyword>
<dbReference type="KEGG" id="mri:Mal4_08880"/>
<evidence type="ECO:0000256" key="1">
    <source>
        <dbReference type="RuleBase" id="RU003612"/>
    </source>
</evidence>
<dbReference type="AlphaFoldDB" id="A0A517Z299"/>
<dbReference type="PROSITE" id="PS51257">
    <property type="entry name" value="PROKAR_LIPOPROTEIN"/>
    <property type="match status" value="1"/>
</dbReference>
<evidence type="ECO:0000313" key="5">
    <source>
        <dbReference type="Proteomes" id="UP000320496"/>
    </source>
</evidence>
<evidence type="ECO:0000313" key="4">
    <source>
        <dbReference type="EMBL" id="QDU36601.1"/>
    </source>
</evidence>
<organism evidence="4 5">
    <name type="scientific">Maioricimonas rarisocia</name>
    <dbReference type="NCBI Taxonomy" id="2528026"/>
    <lineage>
        <taxon>Bacteria</taxon>
        <taxon>Pseudomonadati</taxon>
        <taxon>Planctomycetota</taxon>
        <taxon>Planctomycetia</taxon>
        <taxon>Planctomycetales</taxon>
        <taxon>Planctomycetaceae</taxon>
        <taxon>Maioricimonas</taxon>
    </lineage>
</organism>
<proteinExistence type="inferred from homology"/>
<name>A0A517Z299_9PLAN</name>
<dbReference type="GO" id="GO:0005886">
    <property type="term" value="C:plasma membrane"/>
    <property type="evidence" value="ECO:0007669"/>
    <property type="project" value="UniProtKB-SubCell"/>
</dbReference>
<keyword evidence="1 4" id="KW-0132">Cell division</keyword>
<dbReference type="InterPro" id="IPR036765">
    <property type="entry name" value="ZipA_FtsZ-bd_C_sf"/>
</dbReference>
<dbReference type="SUPFAM" id="SSF64383">
    <property type="entry name" value="Cell-division protein ZipA, C-terminal domain"/>
    <property type="match status" value="1"/>
</dbReference>
<dbReference type="Proteomes" id="UP000320496">
    <property type="component" value="Chromosome"/>
</dbReference>
<comment type="function">
    <text evidence="1">Essential cell division protein that stabilizes the FtsZ protofilaments by cross-linking them and that serves as a cytoplasmic membrane anchor for the Z ring. Also required for the recruitment to the septal ring of downstream cell division proteins.</text>
</comment>
<evidence type="ECO:0000259" key="3">
    <source>
        <dbReference type="Pfam" id="PF04354"/>
    </source>
</evidence>
<reference evidence="4 5" key="1">
    <citation type="submission" date="2019-02" db="EMBL/GenBank/DDBJ databases">
        <title>Deep-cultivation of Planctomycetes and their phenomic and genomic characterization uncovers novel biology.</title>
        <authorList>
            <person name="Wiegand S."/>
            <person name="Jogler M."/>
            <person name="Boedeker C."/>
            <person name="Pinto D."/>
            <person name="Vollmers J."/>
            <person name="Rivas-Marin E."/>
            <person name="Kohn T."/>
            <person name="Peeters S.H."/>
            <person name="Heuer A."/>
            <person name="Rast P."/>
            <person name="Oberbeckmann S."/>
            <person name="Bunk B."/>
            <person name="Jeske O."/>
            <person name="Meyerdierks A."/>
            <person name="Storesund J.E."/>
            <person name="Kallscheuer N."/>
            <person name="Luecker S."/>
            <person name="Lage O.M."/>
            <person name="Pohl T."/>
            <person name="Merkel B.J."/>
            <person name="Hornburger P."/>
            <person name="Mueller R.-W."/>
            <person name="Bruemmer F."/>
            <person name="Labrenz M."/>
            <person name="Spormann A.M."/>
            <person name="Op den Camp H."/>
            <person name="Overmann J."/>
            <person name="Amann R."/>
            <person name="Jetten M.S.M."/>
            <person name="Mascher T."/>
            <person name="Medema M.H."/>
            <person name="Devos D.P."/>
            <person name="Kaster A.-K."/>
            <person name="Ovreas L."/>
            <person name="Rohde M."/>
            <person name="Galperin M.Y."/>
            <person name="Jogler C."/>
        </authorList>
    </citation>
    <scope>NUCLEOTIDE SEQUENCE [LARGE SCALE GENOMIC DNA]</scope>
    <source>
        <strain evidence="4 5">Mal4</strain>
    </source>
</reference>
<keyword evidence="2" id="KW-0472">Membrane</keyword>
<dbReference type="Pfam" id="PF04354">
    <property type="entry name" value="ZipA_C"/>
    <property type="match status" value="1"/>
</dbReference>
<keyword evidence="2" id="KW-1003">Cell membrane</keyword>
<evidence type="ECO:0000256" key="2">
    <source>
        <dbReference type="RuleBase" id="RU003613"/>
    </source>
</evidence>
<protein>
    <recommendedName>
        <fullName evidence="1">Cell division protein ZipA</fullName>
    </recommendedName>
</protein>
<sequence length="369" mass="41510">MVRSVFVIVIFLAAIGCKGENMSSDQTAGPDGQEPGFEMDDFVLVPSSVSRERAAQLPTEPSEDARHILGRIDLPPIEDWDEERDYLPEPAVEWVVDVQLEGDPEFDPEVVGKRFDSNWRERFGSMTIYGRDVETGLWTFLISADGPQAVDRLKFAFDYVDVLDEDAPVSTADEYAARVQEIRKQLESFGKPTVAASMPPADAEERSRMLIDIRQRLDVSPVLFLNAPASGRFDGRQMWDTMLCLGLEWGDMDCFHWPNPSDVGDDYFFSVETTTPPGYFLPEEVMADRVHVDDLVFVYSVPRCARPVEVFDAMVRGVEYCRQRLGGTIADMDGEPADITVMREQIVEIVRELQAAGFEPGVDATLRLF</sequence>
<accession>A0A517Z299</accession>